<evidence type="ECO:0008006" key="3">
    <source>
        <dbReference type="Google" id="ProtNLM"/>
    </source>
</evidence>
<organism evidence="1 2">
    <name type="scientific">Chrysophaeum taylorii</name>
    <dbReference type="NCBI Taxonomy" id="2483200"/>
    <lineage>
        <taxon>Eukaryota</taxon>
        <taxon>Sar</taxon>
        <taxon>Stramenopiles</taxon>
        <taxon>Ochrophyta</taxon>
        <taxon>Pelagophyceae</taxon>
        <taxon>Pelagomonadales</taxon>
        <taxon>Pelagomonadaceae</taxon>
        <taxon>Chrysophaeum</taxon>
    </lineage>
</organism>
<dbReference type="Gene3D" id="3.60.21.10">
    <property type="match status" value="1"/>
</dbReference>
<dbReference type="InterPro" id="IPR029052">
    <property type="entry name" value="Metallo-depent_PP-like"/>
</dbReference>
<dbReference type="PANTHER" id="PTHR42254:SF1">
    <property type="entry name" value="CALCINEURIN-LIKE PHOSPHOESTERASE DOMAIN-CONTAINING PROTEIN"/>
    <property type="match status" value="1"/>
</dbReference>
<comment type="caution">
    <text evidence="1">The sequence shown here is derived from an EMBL/GenBank/DDBJ whole genome shotgun (WGS) entry which is preliminary data.</text>
</comment>
<evidence type="ECO:0000313" key="2">
    <source>
        <dbReference type="Proteomes" id="UP001230188"/>
    </source>
</evidence>
<gene>
    <name evidence="1" type="ORF">CTAYLR_003699</name>
</gene>
<protein>
    <recommendedName>
        <fullName evidence="3">Calcineurin-like phosphoesterase domain-containing protein</fullName>
    </recommendedName>
</protein>
<dbReference type="EMBL" id="JAQMWT010000047">
    <property type="protein sequence ID" value="KAJ8612511.1"/>
    <property type="molecule type" value="Genomic_DNA"/>
</dbReference>
<reference evidence="1" key="1">
    <citation type="submission" date="2023-01" db="EMBL/GenBank/DDBJ databases">
        <title>Metagenome sequencing of chrysophaentin producing Chrysophaeum taylorii.</title>
        <authorList>
            <person name="Davison J."/>
            <person name="Bewley C."/>
        </authorList>
    </citation>
    <scope>NUCLEOTIDE SEQUENCE</scope>
    <source>
        <strain evidence="1">NIES-1699</strain>
    </source>
</reference>
<dbReference type="Proteomes" id="UP001230188">
    <property type="component" value="Unassembled WGS sequence"/>
</dbReference>
<accession>A0AAD7UM95</accession>
<evidence type="ECO:0000313" key="1">
    <source>
        <dbReference type="EMBL" id="KAJ8612511.1"/>
    </source>
</evidence>
<dbReference type="AlphaFoldDB" id="A0AAD7UM95"/>
<name>A0AAD7UM95_9STRA</name>
<dbReference type="PANTHER" id="PTHR42254">
    <property type="entry name" value="METALLOPHOS DOMAIN-CONTAINING PROTEIN"/>
    <property type="match status" value="1"/>
</dbReference>
<keyword evidence="2" id="KW-1185">Reference proteome</keyword>
<dbReference type="SUPFAM" id="SSF56300">
    <property type="entry name" value="Metallo-dependent phosphatases"/>
    <property type="match status" value="1"/>
</dbReference>
<sequence length="482" mass="53284">MRGVRIGYVSDVEGHLDYWKRYVSASEVLEFGRDGDELVLREDSWFVYGGDAVDKGPGDIRLCRSLARLKRRYPFRVFLLVGNRDLNKLRMSSEVVVESPDEVAAPHWDRSAMPYAEYLREESLPNDKAAKCRWLLEHTLGCPKTFEWRREELEALGLACCDEAVATSFETDASPGGALREYLELANVAVRIGSTLFVHGAVDALSAGFVPPLETRFAVGTTDDVAYPPSRTFFENKVDDWIAGLDDLLRAGLAEHARQPQRREDGWRGGEALMALQNRCAVWGRSVVSNAWADGGNVDSAAARERRERVWAAEPSALAFEAGSYTSDARDPRVAAWLRESGITRVVSGHRPVGDSPAVLSSAYHGVEMVCADTSYSDTTAPDNRGKALAAFIIEGPDLETCTRSRLKGVLSDGRLYDCSMPYLPLSSSSSSSWGGDALLGTVTEDGWWFKAVVEGGKKYLQSRGEGRRVEYRDVPRPPLRD</sequence>
<proteinExistence type="predicted"/>